<evidence type="ECO:0000256" key="10">
    <source>
        <dbReference type="PROSITE-ProRule" id="PRU10141"/>
    </source>
</evidence>
<dbReference type="Gene3D" id="3.30.200.20">
    <property type="entry name" value="Phosphorylase Kinase, domain 1"/>
    <property type="match status" value="1"/>
</dbReference>
<evidence type="ECO:0000313" key="12">
    <source>
        <dbReference type="EMBL" id="BAJ91697.1"/>
    </source>
</evidence>
<accession>F2D9C6</accession>
<dbReference type="OrthoDB" id="248923at2759"/>
<dbReference type="PROSITE" id="PS50011">
    <property type="entry name" value="PROTEIN_KINASE_DOM"/>
    <property type="match status" value="1"/>
</dbReference>
<keyword evidence="6" id="KW-0418">Kinase</keyword>
<evidence type="ECO:0000256" key="9">
    <source>
        <dbReference type="ARBA" id="ARBA00048679"/>
    </source>
</evidence>
<dbReference type="SUPFAM" id="SSF56112">
    <property type="entry name" value="Protein kinase-like (PK-like)"/>
    <property type="match status" value="1"/>
</dbReference>
<protein>
    <recommendedName>
        <fullName evidence="2">non-specific serine/threonine protein kinase</fullName>
        <ecNumber evidence="2">2.7.11.1</ecNumber>
    </recommendedName>
</protein>
<keyword evidence="7 10" id="KW-0067">ATP-binding</keyword>
<dbReference type="PROSITE" id="PS00107">
    <property type="entry name" value="PROTEIN_KINASE_ATP"/>
    <property type="match status" value="1"/>
</dbReference>
<dbReference type="EC" id="2.7.11.1" evidence="2"/>
<dbReference type="GO" id="GO:0004674">
    <property type="term" value="F:protein serine/threonine kinase activity"/>
    <property type="evidence" value="ECO:0007669"/>
    <property type="project" value="UniProtKB-KW"/>
</dbReference>
<sequence>MSCSRMLGTMESQMDQYEIMEQIGRGAFGAAILVNHKTEKKKYVLKKIRLTRQTERCCKYAHQEMTLIARLQHPYTVEFKEAWVEKVSCHFFKFNRVRCVLVHHPCPLIQPNKSLILINY</sequence>
<dbReference type="GO" id="GO:0005524">
    <property type="term" value="F:ATP binding"/>
    <property type="evidence" value="ECO:0007669"/>
    <property type="project" value="UniProtKB-UniRule"/>
</dbReference>
<feature type="domain" description="Protein kinase" evidence="11">
    <location>
        <begin position="17"/>
        <end position="120"/>
    </location>
</feature>
<dbReference type="InterPro" id="IPR011009">
    <property type="entry name" value="Kinase-like_dom_sf"/>
</dbReference>
<dbReference type="GeneID" id="123428417"/>
<evidence type="ECO:0000256" key="2">
    <source>
        <dbReference type="ARBA" id="ARBA00012513"/>
    </source>
</evidence>
<evidence type="ECO:0000256" key="6">
    <source>
        <dbReference type="ARBA" id="ARBA00022777"/>
    </source>
</evidence>
<dbReference type="InterPro" id="IPR017441">
    <property type="entry name" value="Protein_kinase_ATP_BS"/>
</dbReference>
<comment type="similarity">
    <text evidence="1">Belongs to the protein kinase superfamily. NEK Ser/Thr protein kinase family. NIMA subfamily.</text>
</comment>
<dbReference type="InterPro" id="IPR000719">
    <property type="entry name" value="Prot_kinase_dom"/>
</dbReference>
<dbReference type="InterPro" id="IPR050660">
    <property type="entry name" value="NEK_Ser/Thr_kinase"/>
</dbReference>
<dbReference type="RefSeq" id="XP_044968548.1">
    <property type="nucleotide sequence ID" value="XM_045112613.1"/>
</dbReference>
<feature type="binding site" evidence="10">
    <location>
        <position position="46"/>
    </location>
    <ligand>
        <name>ATP</name>
        <dbReference type="ChEBI" id="CHEBI:30616"/>
    </ligand>
</feature>
<evidence type="ECO:0000256" key="7">
    <source>
        <dbReference type="ARBA" id="ARBA00022840"/>
    </source>
</evidence>
<keyword evidence="5 10" id="KW-0547">Nucleotide-binding</keyword>
<dbReference type="PANTHER" id="PTHR43671:SF98">
    <property type="entry name" value="SERINE_THREONINE-PROTEIN KINASE NEK11"/>
    <property type="match status" value="1"/>
</dbReference>
<comment type="catalytic activity">
    <reaction evidence="9">
        <text>L-seryl-[protein] + ATP = O-phospho-L-seryl-[protein] + ADP + H(+)</text>
        <dbReference type="Rhea" id="RHEA:17989"/>
        <dbReference type="Rhea" id="RHEA-COMP:9863"/>
        <dbReference type="Rhea" id="RHEA-COMP:11604"/>
        <dbReference type="ChEBI" id="CHEBI:15378"/>
        <dbReference type="ChEBI" id="CHEBI:29999"/>
        <dbReference type="ChEBI" id="CHEBI:30616"/>
        <dbReference type="ChEBI" id="CHEBI:83421"/>
        <dbReference type="ChEBI" id="CHEBI:456216"/>
        <dbReference type="EC" id="2.7.11.1"/>
    </reaction>
</comment>
<evidence type="ECO:0000256" key="1">
    <source>
        <dbReference type="ARBA" id="ARBA00010886"/>
    </source>
</evidence>
<proteinExistence type="evidence at transcript level"/>
<dbReference type="EMBL" id="AK360488">
    <property type="protein sequence ID" value="BAJ91697.1"/>
    <property type="molecule type" value="mRNA"/>
</dbReference>
<keyword evidence="4" id="KW-0808">Transferase</keyword>
<evidence type="ECO:0000256" key="5">
    <source>
        <dbReference type="ARBA" id="ARBA00022741"/>
    </source>
</evidence>
<dbReference type="AlphaFoldDB" id="F2D9C6"/>
<organism evidence="12">
    <name type="scientific">Hordeum vulgare subsp. vulgare</name>
    <name type="common">Domesticated barley</name>
    <dbReference type="NCBI Taxonomy" id="112509"/>
    <lineage>
        <taxon>Eukaryota</taxon>
        <taxon>Viridiplantae</taxon>
        <taxon>Streptophyta</taxon>
        <taxon>Embryophyta</taxon>
        <taxon>Tracheophyta</taxon>
        <taxon>Spermatophyta</taxon>
        <taxon>Magnoliopsida</taxon>
        <taxon>Liliopsida</taxon>
        <taxon>Poales</taxon>
        <taxon>Poaceae</taxon>
        <taxon>BOP clade</taxon>
        <taxon>Pooideae</taxon>
        <taxon>Triticodae</taxon>
        <taxon>Triticeae</taxon>
        <taxon>Hordeinae</taxon>
        <taxon>Hordeum</taxon>
    </lineage>
</organism>
<evidence type="ECO:0000256" key="8">
    <source>
        <dbReference type="ARBA" id="ARBA00047899"/>
    </source>
</evidence>
<reference evidence="12" key="1">
    <citation type="journal article" date="2011" name="Plant Physiol.">
        <title>Comprehensive sequence analysis of 24,783 barley full-length cDNAs derived from 12 clone libraries.</title>
        <authorList>
            <person name="Matsumoto T."/>
            <person name="Tanaka T."/>
            <person name="Sakai H."/>
            <person name="Amano N."/>
            <person name="Kanamori H."/>
            <person name="Kurita K."/>
            <person name="Kikuta A."/>
            <person name="Kamiya K."/>
            <person name="Yamamoto M."/>
            <person name="Ikawa H."/>
            <person name="Fujii N."/>
            <person name="Hori K."/>
            <person name="Itoh T."/>
            <person name="Sato K."/>
        </authorList>
    </citation>
    <scope>NUCLEOTIDE SEQUENCE</scope>
    <source>
        <tissue evidence="12">Shoot</tissue>
    </source>
</reference>
<evidence type="ECO:0000256" key="3">
    <source>
        <dbReference type="ARBA" id="ARBA00022527"/>
    </source>
</evidence>
<comment type="catalytic activity">
    <reaction evidence="8">
        <text>L-threonyl-[protein] + ATP = O-phospho-L-threonyl-[protein] + ADP + H(+)</text>
        <dbReference type="Rhea" id="RHEA:46608"/>
        <dbReference type="Rhea" id="RHEA-COMP:11060"/>
        <dbReference type="Rhea" id="RHEA-COMP:11605"/>
        <dbReference type="ChEBI" id="CHEBI:15378"/>
        <dbReference type="ChEBI" id="CHEBI:30013"/>
        <dbReference type="ChEBI" id="CHEBI:30616"/>
        <dbReference type="ChEBI" id="CHEBI:61977"/>
        <dbReference type="ChEBI" id="CHEBI:456216"/>
        <dbReference type="EC" id="2.7.11.1"/>
    </reaction>
</comment>
<dbReference type="Pfam" id="PF00069">
    <property type="entry name" value="Pkinase"/>
    <property type="match status" value="1"/>
</dbReference>
<evidence type="ECO:0000256" key="4">
    <source>
        <dbReference type="ARBA" id="ARBA00022679"/>
    </source>
</evidence>
<keyword evidence="3" id="KW-0723">Serine/threonine-protein kinase</keyword>
<evidence type="ECO:0000259" key="11">
    <source>
        <dbReference type="PROSITE" id="PS50011"/>
    </source>
</evidence>
<dbReference type="KEGG" id="hvg:123428417"/>
<name>F2D9C6_HORVV</name>
<dbReference type="PANTHER" id="PTHR43671">
    <property type="entry name" value="SERINE/THREONINE-PROTEIN KINASE NEK"/>
    <property type="match status" value="1"/>
</dbReference>